<protein>
    <submittedName>
        <fullName evidence="2">Uncharacterized protein</fullName>
    </submittedName>
</protein>
<evidence type="ECO:0000313" key="2">
    <source>
        <dbReference type="EMBL" id="TRZ04932.1"/>
    </source>
</evidence>
<feature type="non-terminal residue" evidence="2">
    <location>
        <position position="55"/>
    </location>
</feature>
<accession>A0A8K1D4F4</accession>
<feature type="compositionally biased region" description="Gly residues" evidence="1">
    <location>
        <begin position="1"/>
        <end position="19"/>
    </location>
</feature>
<comment type="caution">
    <text evidence="2">The sequence shown here is derived from an EMBL/GenBank/DDBJ whole genome shotgun (WGS) entry which is preliminary data.</text>
</comment>
<gene>
    <name evidence="2" type="ORF">HGM15179_022175</name>
</gene>
<evidence type="ECO:0000256" key="1">
    <source>
        <dbReference type="SAM" id="MobiDB-lite"/>
    </source>
</evidence>
<feature type="non-terminal residue" evidence="2">
    <location>
        <position position="1"/>
    </location>
</feature>
<feature type="compositionally biased region" description="Basic and acidic residues" evidence="1">
    <location>
        <begin position="27"/>
        <end position="37"/>
    </location>
</feature>
<name>A0A8K1D4F4_9PASS</name>
<dbReference type="EMBL" id="SWJQ01008295">
    <property type="protein sequence ID" value="TRZ04932.1"/>
    <property type="molecule type" value="Genomic_DNA"/>
</dbReference>
<evidence type="ECO:0000313" key="3">
    <source>
        <dbReference type="Proteomes" id="UP000796761"/>
    </source>
</evidence>
<proteinExistence type="predicted"/>
<feature type="region of interest" description="Disordered" evidence="1">
    <location>
        <begin position="1"/>
        <end position="55"/>
    </location>
</feature>
<keyword evidence="3" id="KW-1185">Reference proteome</keyword>
<dbReference type="AlphaFoldDB" id="A0A8K1D4F4"/>
<organism evidence="2 3">
    <name type="scientific">Zosterops borbonicus</name>
    <dbReference type="NCBI Taxonomy" id="364589"/>
    <lineage>
        <taxon>Eukaryota</taxon>
        <taxon>Metazoa</taxon>
        <taxon>Chordata</taxon>
        <taxon>Craniata</taxon>
        <taxon>Vertebrata</taxon>
        <taxon>Euteleostomi</taxon>
        <taxon>Archelosauria</taxon>
        <taxon>Archosauria</taxon>
        <taxon>Dinosauria</taxon>
        <taxon>Saurischia</taxon>
        <taxon>Theropoda</taxon>
        <taxon>Coelurosauria</taxon>
        <taxon>Aves</taxon>
        <taxon>Neognathae</taxon>
        <taxon>Neoaves</taxon>
        <taxon>Telluraves</taxon>
        <taxon>Australaves</taxon>
        <taxon>Passeriformes</taxon>
        <taxon>Sylvioidea</taxon>
        <taxon>Zosteropidae</taxon>
        <taxon>Zosterops</taxon>
    </lineage>
</organism>
<dbReference type="Proteomes" id="UP000796761">
    <property type="component" value="Unassembled WGS sequence"/>
</dbReference>
<reference evidence="2" key="1">
    <citation type="submission" date="2019-04" db="EMBL/GenBank/DDBJ databases">
        <title>Genome assembly of Zosterops borbonicus 15179.</title>
        <authorList>
            <person name="Leroy T."/>
            <person name="Anselmetti Y."/>
            <person name="Tilak M.-K."/>
            <person name="Nabholz B."/>
        </authorList>
    </citation>
    <scope>NUCLEOTIDE SEQUENCE</scope>
    <source>
        <strain evidence="2">HGM_15179</strain>
        <tissue evidence="2">Muscle</tissue>
    </source>
</reference>
<sequence length="55" mass="5651">EAAGGAPGHRGPDGAGHGTGRVQVRGVGREGHREVVQERGGGSAQQTHPHLTHRQ</sequence>